<dbReference type="PANTHER" id="PTHR43201:SF5">
    <property type="entry name" value="MEDIUM-CHAIN ACYL-COA LIGASE ACSF2, MITOCHONDRIAL"/>
    <property type="match status" value="1"/>
</dbReference>
<evidence type="ECO:0000256" key="1">
    <source>
        <dbReference type="ARBA" id="ARBA00006432"/>
    </source>
</evidence>
<evidence type="ECO:0000256" key="2">
    <source>
        <dbReference type="ARBA" id="ARBA00022598"/>
    </source>
</evidence>
<proteinExistence type="inferred from homology"/>
<evidence type="ECO:0000259" key="3">
    <source>
        <dbReference type="Pfam" id="PF00501"/>
    </source>
</evidence>
<dbReference type="Pfam" id="PF00501">
    <property type="entry name" value="AMP-binding"/>
    <property type="match status" value="1"/>
</dbReference>
<gene>
    <name evidence="5" type="ORF">SAMN05421829_10922</name>
</gene>
<keyword evidence="6" id="KW-1185">Reference proteome</keyword>
<accession>A0A1N6XKM9</accession>
<name>A0A1N6XKM9_9RHOO</name>
<dbReference type="RefSeq" id="WP_084205092.1">
    <property type="nucleotide sequence ID" value="NZ_FTMD01000009.1"/>
</dbReference>
<dbReference type="Gene3D" id="3.40.50.12780">
    <property type="entry name" value="N-terminal domain of ligase-like"/>
    <property type="match status" value="1"/>
</dbReference>
<dbReference type="SUPFAM" id="SSF56801">
    <property type="entry name" value="Acetyl-CoA synthetase-like"/>
    <property type="match status" value="1"/>
</dbReference>
<dbReference type="EMBL" id="FTMD01000009">
    <property type="protein sequence ID" value="SIR02905.1"/>
    <property type="molecule type" value="Genomic_DNA"/>
</dbReference>
<dbReference type="InterPro" id="IPR000873">
    <property type="entry name" value="AMP-dep_synth/lig_dom"/>
</dbReference>
<feature type="domain" description="AMP-dependent synthetase/ligase" evidence="3">
    <location>
        <begin position="27"/>
        <end position="386"/>
    </location>
</feature>
<evidence type="ECO:0000313" key="5">
    <source>
        <dbReference type="EMBL" id="SIR02905.1"/>
    </source>
</evidence>
<dbReference type="InterPro" id="IPR020845">
    <property type="entry name" value="AMP-binding_CS"/>
</dbReference>
<dbReference type="InterPro" id="IPR025110">
    <property type="entry name" value="AMP-bd_C"/>
</dbReference>
<protein>
    <submittedName>
        <fullName evidence="5">Long-chain acyl-CoA synthetase</fullName>
    </submittedName>
</protein>
<dbReference type="AlphaFoldDB" id="A0A1N6XKM9"/>
<dbReference type="Proteomes" id="UP000186819">
    <property type="component" value="Unassembled WGS sequence"/>
</dbReference>
<organism evidence="5 6">
    <name type="scientific">Aromatoleum tolulyticum</name>
    <dbReference type="NCBI Taxonomy" id="34027"/>
    <lineage>
        <taxon>Bacteria</taxon>
        <taxon>Pseudomonadati</taxon>
        <taxon>Pseudomonadota</taxon>
        <taxon>Betaproteobacteria</taxon>
        <taxon>Rhodocyclales</taxon>
        <taxon>Rhodocyclaceae</taxon>
        <taxon>Aromatoleum</taxon>
    </lineage>
</organism>
<reference evidence="6" key="1">
    <citation type="submission" date="2017-01" db="EMBL/GenBank/DDBJ databases">
        <authorList>
            <person name="Varghese N."/>
            <person name="Submissions S."/>
        </authorList>
    </citation>
    <scope>NUCLEOTIDE SEQUENCE [LARGE SCALE GENOMIC DNA]</scope>
    <source>
        <strain evidence="6">ATCC 51758</strain>
    </source>
</reference>
<dbReference type="InterPro" id="IPR042099">
    <property type="entry name" value="ANL_N_sf"/>
</dbReference>
<sequence length="524" mass="55483">MKRPSSATIGGATAVERAAPRSVRALLERQALERPDATYAICPETGRELSFGRLARASLSLAALLASQGLAAGDRVGLFLPNGLQALRLFVGTMAAGCVATPLSLLAQPQQLAYVLEHSDCRVVFVAPGQRATLEDALARIGRHIAVVVVDPDDDAVPGEDAAAAGAVWPLTEPLRDGEALMMYTSGTTGRPKGAVLSQRNVLAGARFVSDAHELGPADRVLAVLPLYHINAQIVTALAPLLHGGSLVLPRRFSVGAFWGLAEEYRCTWLNVVPTMIAYLLDAPDRTTAPAGVRFCRSASAPLAPELHRAFEARFGIGVIETMGLTETAAPVFSNPLDPARRRIGSPGRAFGCEARVVDPATGRPVRDGVPGEIQIRGDNVMLGYYKAPDETAKGLGDDGWLRTGDLGYRDADGFYFITGRLKELIIKGGENIAPREIDEALLRHPGVLEAAAVGVPDPAYGQEIEAAVVLRPGASSSEAELQGFCRVELGPFKTPRAIRIVQALPKGPSGKVQRLKLLDGVTA</sequence>
<dbReference type="PANTHER" id="PTHR43201">
    <property type="entry name" value="ACYL-COA SYNTHETASE"/>
    <property type="match status" value="1"/>
</dbReference>
<dbReference type="GO" id="GO:0006631">
    <property type="term" value="P:fatty acid metabolic process"/>
    <property type="evidence" value="ECO:0007669"/>
    <property type="project" value="TreeGrafter"/>
</dbReference>
<evidence type="ECO:0000313" key="6">
    <source>
        <dbReference type="Proteomes" id="UP000186819"/>
    </source>
</evidence>
<feature type="domain" description="AMP-binding enzyme C-terminal" evidence="4">
    <location>
        <begin position="437"/>
        <end position="512"/>
    </location>
</feature>
<dbReference type="GO" id="GO:0031956">
    <property type="term" value="F:medium-chain fatty acid-CoA ligase activity"/>
    <property type="evidence" value="ECO:0007669"/>
    <property type="project" value="TreeGrafter"/>
</dbReference>
<dbReference type="OrthoDB" id="9803968at2"/>
<keyword evidence="2" id="KW-0436">Ligase</keyword>
<dbReference type="PROSITE" id="PS00455">
    <property type="entry name" value="AMP_BINDING"/>
    <property type="match status" value="1"/>
</dbReference>
<evidence type="ECO:0000259" key="4">
    <source>
        <dbReference type="Pfam" id="PF13193"/>
    </source>
</evidence>
<dbReference type="InterPro" id="IPR045851">
    <property type="entry name" value="AMP-bd_C_sf"/>
</dbReference>
<dbReference type="STRING" id="34027.SAMN05421829_10922"/>
<comment type="similarity">
    <text evidence="1">Belongs to the ATP-dependent AMP-binding enzyme family.</text>
</comment>
<dbReference type="Pfam" id="PF13193">
    <property type="entry name" value="AMP-binding_C"/>
    <property type="match status" value="1"/>
</dbReference>
<dbReference type="Gene3D" id="3.30.300.30">
    <property type="match status" value="1"/>
</dbReference>